<accession>A0ABU3HU70</accession>
<evidence type="ECO:0000313" key="3">
    <source>
        <dbReference type="Proteomes" id="UP001181313"/>
    </source>
</evidence>
<feature type="signal peptide" evidence="1">
    <location>
        <begin position="1"/>
        <end position="21"/>
    </location>
</feature>
<keyword evidence="3" id="KW-1185">Reference proteome</keyword>
<evidence type="ECO:0008006" key="4">
    <source>
        <dbReference type="Google" id="ProtNLM"/>
    </source>
</evidence>
<keyword evidence="1" id="KW-0732">Signal</keyword>
<evidence type="ECO:0000313" key="2">
    <source>
        <dbReference type="EMBL" id="MDT3723820.1"/>
    </source>
</evidence>
<sequence length="325" mass="33689">MRLSAGRSAVGIAALVSVLLAASTGCSSGSGDGGGGGEDGSPLLAALGALSGDAGAKSVTYLDAARVRELSKDDAKRFSTVSRTASTLLNSYEPSQLGAEFKKSDIETAVDTPEAGRWTGTFDEKAITEALESGGYARSGHDGREVWSRQTGTGASFRVSKDEISYSTEGSGSMAAVDPRSGSSLADDKDFRRAAECPGDVYRAAFVPVSSPGAVRLAASGQQAPSATENTEILCFVTKDEAAAASLEKELREVVSAEAPTFDGTKVTVEKGDRPVVRAGVPDSATQRPGRLIVSDLELWMAAVKHGRRQPQGRHAAVPYSRGAR</sequence>
<dbReference type="EMBL" id="JAVSGH010000002">
    <property type="protein sequence ID" value="MDT3723820.1"/>
    <property type="molecule type" value="Genomic_DNA"/>
</dbReference>
<gene>
    <name evidence="2" type="ORF">ROS62_02490</name>
</gene>
<feature type="chain" id="PRO_5047219278" description="Lipoprotein" evidence="1">
    <location>
        <begin position="22"/>
        <end position="325"/>
    </location>
</feature>
<comment type="caution">
    <text evidence="2">The sequence shown here is derived from an EMBL/GenBank/DDBJ whole genome shotgun (WGS) entry which is preliminary data.</text>
</comment>
<proteinExistence type="predicted"/>
<protein>
    <recommendedName>
        <fullName evidence="4">Lipoprotein</fullName>
    </recommendedName>
</protein>
<dbReference type="Proteomes" id="UP001181313">
    <property type="component" value="Unassembled WGS sequence"/>
</dbReference>
<reference evidence="2" key="1">
    <citation type="submission" date="2024-05" db="EMBL/GenBank/DDBJ databases">
        <title>30 novel species of actinomycetes from the DSMZ collection.</title>
        <authorList>
            <person name="Nouioui I."/>
        </authorList>
    </citation>
    <scope>NUCLEOTIDE SEQUENCE</scope>
    <source>
        <strain evidence="2">DSM 41972</strain>
    </source>
</reference>
<name>A0ABU3HU70_9ACTN</name>
<evidence type="ECO:0000256" key="1">
    <source>
        <dbReference type="SAM" id="SignalP"/>
    </source>
</evidence>
<organism evidence="2 3">
    <name type="scientific">Streptomyces althioticus subsp. attaecolombicae</name>
    <dbReference type="NCBI Taxonomy" id="3075534"/>
    <lineage>
        <taxon>Bacteria</taxon>
        <taxon>Bacillati</taxon>
        <taxon>Actinomycetota</taxon>
        <taxon>Actinomycetes</taxon>
        <taxon>Kitasatosporales</taxon>
        <taxon>Streptomycetaceae</taxon>
        <taxon>Streptomyces</taxon>
        <taxon>Streptomyces althioticus group</taxon>
    </lineage>
</organism>
<dbReference type="PROSITE" id="PS51257">
    <property type="entry name" value="PROKAR_LIPOPROTEIN"/>
    <property type="match status" value="1"/>
</dbReference>
<dbReference type="RefSeq" id="WP_337674152.1">
    <property type="nucleotide sequence ID" value="NZ_JAVSGH010000002.1"/>
</dbReference>